<dbReference type="AlphaFoldDB" id="A0A9W4DN16"/>
<protein>
    <submittedName>
        <fullName evidence="1">Uncharacterized protein</fullName>
    </submittedName>
</protein>
<evidence type="ECO:0000313" key="2">
    <source>
        <dbReference type="Proteomes" id="UP001152519"/>
    </source>
</evidence>
<dbReference type="EMBL" id="CAJSLV010000047">
    <property type="protein sequence ID" value="CAG6392965.1"/>
    <property type="molecule type" value="Genomic_DNA"/>
</dbReference>
<sequence>MPQRHAVAAEKRSYFPGNRLICSYVNFGREDDILMADKIRPSACPSFSCPP</sequence>
<dbReference type="Proteomes" id="UP001152519">
    <property type="component" value="Unassembled WGS sequence"/>
</dbReference>
<comment type="caution">
    <text evidence="1">The sequence shown here is derived from an EMBL/GenBank/DDBJ whole genome shotgun (WGS) entry which is preliminary data.</text>
</comment>
<gene>
    <name evidence="1" type="ORF">SCOCK_190133</name>
</gene>
<keyword evidence="2" id="KW-1185">Reference proteome</keyword>
<evidence type="ECO:0000313" key="1">
    <source>
        <dbReference type="EMBL" id="CAG6392965.1"/>
    </source>
</evidence>
<reference evidence="1" key="1">
    <citation type="submission" date="2021-05" db="EMBL/GenBank/DDBJ databases">
        <authorList>
            <person name="Arsene-Ploetze F."/>
        </authorList>
    </citation>
    <scope>NUCLEOTIDE SEQUENCE</scope>
    <source>
        <strain evidence="1">DSM 42138</strain>
    </source>
</reference>
<proteinExistence type="predicted"/>
<name>A0A9W4DN16_9ACTN</name>
<accession>A0A9W4DN16</accession>
<organism evidence="1 2">
    <name type="scientific">Actinacidiphila cocklensis</name>
    <dbReference type="NCBI Taxonomy" id="887465"/>
    <lineage>
        <taxon>Bacteria</taxon>
        <taxon>Bacillati</taxon>
        <taxon>Actinomycetota</taxon>
        <taxon>Actinomycetes</taxon>
        <taxon>Kitasatosporales</taxon>
        <taxon>Streptomycetaceae</taxon>
        <taxon>Actinacidiphila</taxon>
    </lineage>
</organism>